<dbReference type="PANTHER" id="PTHR46230">
    <property type="match status" value="1"/>
</dbReference>
<evidence type="ECO:0000313" key="2">
    <source>
        <dbReference type="EMBL" id="GGW76906.1"/>
    </source>
</evidence>
<accession>A0A918MWR2</accession>
<dbReference type="Gene3D" id="3.30.300.90">
    <property type="entry name" value="BolA-like"/>
    <property type="match status" value="1"/>
</dbReference>
<dbReference type="PANTHER" id="PTHR46230:SF7">
    <property type="entry name" value="BOLA-LIKE PROTEIN 1"/>
    <property type="match status" value="1"/>
</dbReference>
<dbReference type="AlphaFoldDB" id="A0A918MWR2"/>
<evidence type="ECO:0000256" key="1">
    <source>
        <dbReference type="RuleBase" id="RU003860"/>
    </source>
</evidence>
<reference evidence="2" key="1">
    <citation type="journal article" date="2014" name="Int. J. Syst. Evol. Microbiol.">
        <title>Complete genome sequence of Corynebacterium casei LMG S-19264T (=DSM 44701T), isolated from a smear-ripened cheese.</title>
        <authorList>
            <consortium name="US DOE Joint Genome Institute (JGI-PGF)"/>
            <person name="Walter F."/>
            <person name="Albersmeier A."/>
            <person name="Kalinowski J."/>
            <person name="Ruckert C."/>
        </authorList>
    </citation>
    <scope>NUCLEOTIDE SEQUENCE</scope>
    <source>
        <strain evidence="2">KCTC 23732</strain>
    </source>
</reference>
<evidence type="ECO:0000313" key="3">
    <source>
        <dbReference type="Proteomes" id="UP000608345"/>
    </source>
</evidence>
<keyword evidence="3" id="KW-1185">Reference proteome</keyword>
<comment type="caution">
    <text evidence="2">The sequence shown here is derived from an EMBL/GenBank/DDBJ whole genome shotgun (WGS) entry which is preliminary data.</text>
</comment>
<proteinExistence type="inferred from homology"/>
<comment type="similarity">
    <text evidence="1">Belongs to the BolA/IbaG family.</text>
</comment>
<dbReference type="GO" id="GO:0016226">
    <property type="term" value="P:iron-sulfur cluster assembly"/>
    <property type="evidence" value="ECO:0007669"/>
    <property type="project" value="TreeGrafter"/>
</dbReference>
<name>A0A918MWR2_9BURK</name>
<dbReference type="EMBL" id="BMYS01000001">
    <property type="protein sequence ID" value="GGW76906.1"/>
    <property type="molecule type" value="Genomic_DNA"/>
</dbReference>
<reference evidence="2" key="2">
    <citation type="submission" date="2020-09" db="EMBL/GenBank/DDBJ databases">
        <authorList>
            <person name="Sun Q."/>
            <person name="Kim S."/>
        </authorList>
    </citation>
    <scope>NUCLEOTIDE SEQUENCE</scope>
    <source>
        <strain evidence="2">KCTC 23732</strain>
    </source>
</reference>
<dbReference type="Pfam" id="PF01722">
    <property type="entry name" value="BolA"/>
    <property type="match status" value="1"/>
</dbReference>
<dbReference type="InterPro" id="IPR002634">
    <property type="entry name" value="BolA"/>
</dbReference>
<dbReference type="InterPro" id="IPR036065">
    <property type="entry name" value="BolA-like_sf"/>
</dbReference>
<protein>
    <submittedName>
        <fullName evidence="2">BolA family transcriptional regulator</fullName>
    </submittedName>
</protein>
<dbReference type="Proteomes" id="UP000608345">
    <property type="component" value="Unassembled WGS sequence"/>
</dbReference>
<gene>
    <name evidence="2" type="ORF">GCM10011450_03550</name>
</gene>
<dbReference type="SUPFAM" id="SSF82657">
    <property type="entry name" value="BolA-like"/>
    <property type="match status" value="1"/>
</dbReference>
<dbReference type="RefSeq" id="WP_229793845.1">
    <property type="nucleotide sequence ID" value="NZ_BAABFY010000002.1"/>
</dbReference>
<dbReference type="PIRSF" id="PIRSF003113">
    <property type="entry name" value="BolA"/>
    <property type="match status" value="1"/>
</dbReference>
<organism evidence="2 3">
    <name type="scientific">Advenella faeciporci</name>
    <dbReference type="NCBI Taxonomy" id="797535"/>
    <lineage>
        <taxon>Bacteria</taxon>
        <taxon>Pseudomonadati</taxon>
        <taxon>Pseudomonadota</taxon>
        <taxon>Betaproteobacteria</taxon>
        <taxon>Burkholderiales</taxon>
        <taxon>Alcaligenaceae</taxon>
    </lineage>
</organism>
<sequence length="86" mass="9513">MSDRIKLIEERLSALSPLKLQIIDDSHLHAGHAGSQNGAGHYTVIIQSALFNDLSRVARQRLVYDALNDLIPFPIHALAIQTQTTI</sequence>